<dbReference type="Proteomes" id="UP000070352">
    <property type="component" value="Unassembled WGS sequence"/>
</dbReference>
<evidence type="ECO:0000313" key="2">
    <source>
        <dbReference type="EMBL" id="KXG42818.1"/>
    </source>
</evidence>
<keyword evidence="1" id="KW-1133">Transmembrane helix</keyword>
<keyword evidence="1" id="KW-0472">Membrane</keyword>
<organism evidence="2 3">
    <name type="scientific">Tepidibacillus decaturensis</name>
    <dbReference type="NCBI Taxonomy" id="1413211"/>
    <lineage>
        <taxon>Bacteria</taxon>
        <taxon>Bacillati</taxon>
        <taxon>Bacillota</taxon>
        <taxon>Bacilli</taxon>
        <taxon>Bacillales</taxon>
        <taxon>Bacillaceae</taxon>
        <taxon>Tepidibacillus</taxon>
    </lineage>
</organism>
<name>A0A135L1F9_9BACI</name>
<dbReference type="AlphaFoldDB" id="A0A135L1F9"/>
<dbReference type="EMBL" id="LSKU01000001">
    <property type="protein sequence ID" value="KXG42818.1"/>
    <property type="molecule type" value="Genomic_DNA"/>
</dbReference>
<keyword evidence="1" id="KW-0812">Transmembrane</keyword>
<gene>
    <name evidence="2" type="ORF">U473_01290</name>
</gene>
<reference evidence="2 3" key="1">
    <citation type="submission" date="2016-02" db="EMBL/GenBank/DDBJ databases">
        <title>Draft Genome for Tepidibacillus decaturensis nov. sp. Strain Z9, an Anaerobic, Moderately Thermophilic and Heterotrophic Bacterium from Deep Subsurface of the Illinois Basin, USA.</title>
        <authorList>
            <person name="Dong Y."/>
            <person name="Chang J.Y."/>
            <person name="Sanford R."/>
            <person name="Fouke B.W."/>
        </authorList>
    </citation>
    <scope>NUCLEOTIDE SEQUENCE [LARGE SCALE GENOMIC DNA]</scope>
    <source>
        <strain evidence="2 3">Z9</strain>
    </source>
</reference>
<sequence length="73" mass="8771">MRYISWVLHKPLIRTLLFFMMGIYFGMFIALFLHGNQLDQLHIKNAQLQKELNDNKLYISSLEQEKKNENKTN</sequence>
<keyword evidence="3" id="KW-1185">Reference proteome</keyword>
<accession>A0A135L1F9</accession>
<evidence type="ECO:0000256" key="1">
    <source>
        <dbReference type="SAM" id="Phobius"/>
    </source>
</evidence>
<protein>
    <submittedName>
        <fullName evidence="2">Uncharacterized protein</fullName>
    </submittedName>
</protein>
<proteinExistence type="predicted"/>
<comment type="caution">
    <text evidence="2">The sequence shown here is derived from an EMBL/GenBank/DDBJ whole genome shotgun (WGS) entry which is preliminary data.</text>
</comment>
<evidence type="ECO:0000313" key="3">
    <source>
        <dbReference type="Proteomes" id="UP000070352"/>
    </source>
</evidence>
<feature type="transmembrane region" description="Helical" evidence="1">
    <location>
        <begin position="12"/>
        <end position="33"/>
    </location>
</feature>
<dbReference type="STRING" id="1413211.U473_01290"/>
<dbReference type="RefSeq" id="WP_068722623.1">
    <property type="nucleotide sequence ID" value="NZ_LSKU01000001.1"/>
</dbReference>